<dbReference type="AlphaFoldDB" id="A0A6B1G9I3"/>
<evidence type="ECO:0008006" key="2">
    <source>
        <dbReference type="Google" id="ProtNLM"/>
    </source>
</evidence>
<dbReference type="InterPro" id="IPR009091">
    <property type="entry name" value="RCC1/BLIP-II"/>
</dbReference>
<dbReference type="EMBL" id="VYDA01000684">
    <property type="protein sequence ID" value="MYH63815.1"/>
    <property type="molecule type" value="Genomic_DNA"/>
</dbReference>
<comment type="caution">
    <text evidence="1">The sequence shown here is derived from an EMBL/GenBank/DDBJ whole genome shotgun (WGS) entry which is preliminary data.</text>
</comment>
<feature type="non-terminal residue" evidence="1">
    <location>
        <position position="79"/>
    </location>
</feature>
<proteinExistence type="predicted"/>
<protein>
    <recommendedName>
        <fullName evidence="2">RCC1 repeat-containing protein</fullName>
    </recommendedName>
</protein>
<name>A0A6B1G9I3_9CHLR</name>
<evidence type="ECO:0000313" key="1">
    <source>
        <dbReference type="EMBL" id="MYH63815.1"/>
    </source>
</evidence>
<dbReference type="Pfam" id="PF13540">
    <property type="entry name" value="RCC1_2"/>
    <property type="match status" value="1"/>
</dbReference>
<accession>A0A6B1G9I3</accession>
<dbReference type="SUPFAM" id="SSF50985">
    <property type="entry name" value="RCC1/BLIP-II"/>
    <property type="match status" value="1"/>
</dbReference>
<sequence length="79" mass="7910">MSIISDSPIACWGSSNTGLTDAPPGQFTAIAVDSGHSCAIRADGTIACWGNNYAGQTDAPPGQFTAIAVGVGHSCAIRT</sequence>
<dbReference type="Gene3D" id="2.130.10.30">
    <property type="entry name" value="Regulator of chromosome condensation 1/beta-lactamase-inhibitor protein II"/>
    <property type="match status" value="1"/>
</dbReference>
<reference evidence="1" key="1">
    <citation type="submission" date="2019-09" db="EMBL/GenBank/DDBJ databases">
        <title>Characterisation of the sponge microbiome using genome-centric metagenomics.</title>
        <authorList>
            <person name="Engelberts J.P."/>
            <person name="Robbins S.J."/>
            <person name="De Goeij J.M."/>
            <person name="Aranda M."/>
            <person name="Bell S.C."/>
            <person name="Webster N.S."/>
        </authorList>
    </citation>
    <scope>NUCLEOTIDE SEQUENCE</scope>
    <source>
        <strain evidence="1">SB0675_bin_29</strain>
    </source>
</reference>
<organism evidence="1">
    <name type="scientific">Caldilineaceae bacterium SB0675_bin_29</name>
    <dbReference type="NCBI Taxonomy" id="2605266"/>
    <lineage>
        <taxon>Bacteria</taxon>
        <taxon>Bacillati</taxon>
        <taxon>Chloroflexota</taxon>
        <taxon>Caldilineae</taxon>
        <taxon>Caldilineales</taxon>
        <taxon>Caldilineaceae</taxon>
    </lineage>
</organism>
<gene>
    <name evidence="1" type="ORF">F4148_19385</name>
</gene>